<sequence>MRRVILHGRLKREFGPEFRLDAATVGECIRGIGVQVKGFLEALKQGSYEVIRGERRTGLRLGEEDINTLRLGQADLHLVPVAAGRAKGGALKAILGVALVGVAIFASGGTLAAPLAGLTSGGMWGSVAVLGLGLAVSGAAQMMTKKESSDTGKKEDSFAFSGPTNGTEQGTAVPLIYGRVMCGSIAASTGLDVEDIAMGASPDGTVTKINEDGSVTTSIKTGQTTGDTKGGF</sequence>
<keyword evidence="2" id="KW-0812">Transmembrane</keyword>
<feature type="region of interest" description="Disordered" evidence="1">
    <location>
        <begin position="208"/>
        <end position="232"/>
    </location>
</feature>
<comment type="caution">
    <text evidence="3">The sequence shown here is derived from an EMBL/GenBank/DDBJ whole genome shotgun (WGS) entry which is preliminary data.</text>
</comment>
<evidence type="ECO:0000313" key="4">
    <source>
        <dbReference type="Proteomes" id="UP001549119"/>
    </source>
</evidence>
<keyword evidence="2" id="KW-0472">Membrane</keyword>
<keyword evidence="2" id="KW-1133">Transmembrane helix</keyword>
<gene>
    <name evidence="3" type="ORF">ABIC20_007482</name>
</gene>
<dbReference type="Proteomes" id="UP001549119">
    <property type="component" value="Unassembled WGS sequence"/>
</dbReference>
<feature type="compositionally biased region" description="Basic and acidic residues" evidence="1">
    <location>
        <begin position="146"/>
        <end position="157"/>
    </location>
</feature>
<dbReference type="RefSeq" id="WP_209735477.1">
    <property type="nucleotide sequence ID" value="NZ_JBEPNV010000005.1"/>
</dbReference>
<dbReference type="EMBL" id="JBEPNW010000008">
    <property type="protein sequence ID" value="MET3870097.1"/>
    <property type="molecule type" value="Genomic_DNA"/>
</dbReference>
<feature type="compositionally biased region" description="Low complexity" evidence="1">
    <location>
        <begin position="220"/>
        <end position="232"/>
    </location>
</feature>
<accession>A0ABV2NU84</accession>
<name>A0ABV2NU84_9HYPH</name>
<protein>
    <submittedName>
        <fullName evidence="3">Phage tail protein</fullName>
    </submittedName>
</protein>
<evidence type="ECO:0000256" key="1">
    <source>
        <dbReference type="SAM" id="MobiDB-lite"/>
    </source>
</evidence>
<feature type="region of interest" description="Disordered" evidence="1">
    <location>
        <begin position="146"/>
        <end position="165"/>
    </location>
</feature>
<reference evidence="3 4" key="1">
    <citation type="submission" date="2024-06" db="EMBL/GenBank/DDBJ databases">
        <title>Genomics of switchgrass bacterial isolates.</title>
        <authorList>
            <person name="Shade A."/>
        </authorList>
    </citation>
    <scope>NUCLEOTIDE SEQUENCE [LARGE SCALE GENOMIC DNA]</scope>
    <source>
        <strain evidence="3 4">PvP084</strain>
    </source>
</reference>
<feature type="transmembrane region" description="Helical" evidence="2">
    <location>
        <begin position="122"/>
        <end position="140"/>
    </location>
</feature>
<evidence type="ECO:0000256" key="2">
    <source>
        <dbReference type="SAM" id="Phobius"/>
    </source>
</evidence>
<evidence type="ECO:0000313" key="3">
    <source>
        <dbReference type="EMBL" id="MET3870097.1"/>
    </source>
</evidence>
<keyword evidence="4" id="KW-1185">Reference proteome</keyword>
<feature type="transmembrane region" description="Helical" evidence="2">
    <location>
        <begin position="93"/>
        <end position="116"/>
    </location>
</feature>
<proteinExistence type="predicted"/>
<organism evidence="3 4">
    <name type="scientific">Methylobacterium radiotolerans</name>
    <dbReference type="NCBI Taxonomy" id="31998"/>
    <lineage>
        <taxon>Bacteria</taxon>
        <taxon>Pseudomonadati</taxon>
        <taxon>Pseudomonadota</taxon>
        <taxon>Alphaproteobacteria</taxon>
        <taxon>Hyphomicrobiales</taxon>
        <taxon>Methylobacteriaceae</taxon>
        <taxon>Methylobacterium</taxon>
    </lineage>
</organism>